<feature type="non-terminal residue" evidence="1">
    <location>
        <position position="1"/>
    </location>
</feature>
<gene>
    <name evidence="1" type="ORF">S06H3_50411</name>
</gene>
<protein>
    <submittedName>
        <fullName evidence="1">Uncharacterized protein</fullName>
    </submittedName>
</protein>
<dbReference type="AlphaFoldDB" id="X1NHH6"/>
<name>X1NHH6_9ZZZZ</name>
<sequence length="76" mass="8497">DDLPRRVGFLTRDRKWHGGGAMANVFVDTETSELYPIVHRVVCIGYMCSLGIEFGEGVTKAEVSRLARREMSNTHG</sequence>
<evidence type="ECO:0000313" key="1">
    <source>
        <dbReference type="EMBL" id="GAI43053.1"/>
    </source>
</evidence>
<proteinExistence type="predicted"/>
<dbReference type="EMBL" id="BARV01031920">
    <property type="protein sequence ID" value="GAI43053.1"/>
    <property type="molecule type" value="Genomic_DNA"/>
</dbReference>
<comment type="caution">
    <text evidence="1">The sequence shown here is derived from an EMBL/GenBank/DDBJ whole genome shotgun (WGS) entry which is preliminary data.</text>
</comment>
<accession>X1NHH6</accession>
<reference evidence="1" key="1">
    <citation type="journal article" date="2014" name="Front. Microbiol.">
        <title>High frequency of phylogenetically diverse reductive dehalogenase-homologous genes in deep subseafloor sedimentary metagenomes.</title>
        <authorList>
            <person name="Kawai M."/>
            <person name="Futagami T."/>
            <person name="Toyoda A."/>
            <person name="Takaki Y."/>
            <person name="Nishi S."/>
            <person name="Hori S."/>
            <person name="Arai W."/>
            <person name="Tsubouchi T."/>
            <person name="Morono Y."/>
            <person name="Uchiyama I."/>
            <person name="Ito T."/>
            <person name="Fujiyama A."/>
            <person name="Inagaki F."/>
            <person name="Takami H."/>
        </authorList>
    </citation>
    <scope>NUCLEOTIDE SEQUENCE</scope>
    <source>
        <strain evidence="1">Expedition CK06-06</strain>
    </source>
</reference>
<organism evidence="1">
    <name type="scientific">marine sediment metagenome</name>
    <dbReference type="NCBI Taxonomy" id="412755"/>
    <lineage>
        <taxon>unclassified sequences</taxon>
        <taxon>metagenomes</taxon>
        <taxon>ecological metagenomes</taxon>
    </lineage>
</organism>